<dbReference type="EMBL" id="CP059491">
    <property type="protein sequence ID" value="QMT01831.1"/>
    <property type="molecule type" value="Genomic_DNA"/>
</dbReference>
<evidence type="ECO:0000313" key="1">
    <source>
        <dbReference type="EMBL" id="QMT01831.1"/>
    </source>
</evidence>
<keyword evidence="2" id="KW-1185">Reference proteome</keyword>
<proteinExistence type="predicted"/>
<reference evidence="2" key="1">
    <citation type="submission" date="2020-07" db="EMBL/GenBank/DDBJ databases">
        <title>novel species isolated from the respiratory tract of Marmot.</title>
        <authorList>
            <person name="Zhang G."/>
        </authorList>
    </citation>
    <scope>NUCLEOTIDE SEQUENCE [LARGE SCALE GENOMIC DNA]</scope>
    <source>
        <strain evidence="2">686</strain>
    </source>
</reference>
<accession>A0A7D7R0A5</accession>
<organism evidence="1 2">
    <name type="scientific">Gordonia jinghuaiqii</name>
    <dbReference type="NCBI Taxonomy" id="2758710"/>
    <lineage>
        <taxon>Bacteria</taxon>
        <taxon>Bacillati</taxon>
        <taxon>Actinomycetota</taxon>
        <taxon>Actinomycetes</taxon>
        <taxon>Mycobacteriales</taxon>
        <taxon>Gordoniaceae</taxon>
        <taxon>Gordonia</taxon>
    </lineage>
</organism>
<dbReference type="RefSeq" id="WP_188330788.1">
    <property type="nucleotide sequence ID" value="NZ_CP059491.1"/>
</dbReference>
<dbReference type="InterPro" id="IPR013785">
    <property type="entry name" value="Aldolase_TIM"/>
</dbReference>
<dbReference type="PANTHER" id="PTHR37418:SF1">
    <property type="entry name" value="3-KETO-5-AMINOHEXANOATE CLEAVAGE PROTEIN"/>
    <property type="match status" value="1"/>
</dbReference>
<dbReference type="KEGG" id="gji:H1R19_01065"/>
<gene>
    <name evidence="1" type="ORF">H1R19_01065</name>
</gene>
<protein>
    <submittedName>
        <fullName evidence="1">3-keto-5-aminohexanoate cleavage protein</fullName>
    </submittedName>
</protein>
<dbReference type="PANTHER" id="PTHR37418">
    <property type="entry name" value="3-KETO-5-AMINOHEXANOATE CLEAVAGE ENZYME-RELATED"/>
    <property type="match status" value="1"/>
</dbReference>
<dbReference type="InterPro" id="IPR008567">
    <property type="entry name" value="BKACE"/>
</dbReference>
<sequence>MSEHVSLWEAAAREMEDYAFVADPALQPKWDVPEKIAINVAVAGRAGVGDSAAYPVDIEEYIDSASEVIEAGAVGVHIDFTWVTDSKGRRLDKDLPPTEAYGLVLDPLRKRFGHDFVANLNVLNGKTFEECMSPAVSGQAEVAPCAAGHPEEFVIPAVKTLTAHGVSPEIVVHSSGEIEFAKRRLFDTGLVAGQSNWIVLYGLPVDVGRTLISGAWVTDTRSMATHLMLMVDQIRQIDPNAAITVCNAGRANLYITTLATMLGLNIRVGLEDSGWKHPNSDELTASNLELFTRAKTIAAELGRTVASADDYRTQIGLPARAGTPQA</sequence>
<name>A0A7D7R0A5_9ACTN</name>
<dbReference type="Gene3D" id="3.20.20.70">
    <property type="entry name" value="Aldolase class I"/>
    <property type="match status" value="1"/>
</dbReference>
<dbReference type="GO" id="GO:0043720">
    <property type="term" value="F:3-keto-5-aminohexanoate cleavage activity"/>
    <property type="evidence" value="ECO:0007669"/>
    <property type="project" value="InterPro"/>
</dbReference>
<evidence type="ECO:0000313" key="2">
    <source>
        <dbReference type="Proteomes" id="UP000515663"/>
    </source>
</evidence>
<dbReference type="Pfam" id="PF05853">
    <property type="entry name" value="BKACE"/>
    <property type="match status" value="1"/>
</dbReference>
<dbReference type="AlphaFoldDB" id="A0A7D7R0A5"/>
<dbReference type="Proteomes" id="UP000515663">
    <property type="component" value="Chromosome"/>
</dbReference>